<dbReference type="InterPro" id="IPR016068">
    <property type="entry name" value="Translin_N"/>
</dbReference>
<dbReference type="InterPro" id="IPR036081">
    <property type="entry name" value="Translin_sf"/>
</dbReference>
<name>A0A9P7U3T3_9HYPO</name>
<comment type="caution">
    <text evidence="2">The sequence shown here is derived from an EMBL/GenBank/DDBJ whole genome shotgun (WGS) entry which is preliminary data.</text>
</comment>
<proteinExistence type="predicted"/>
<organism evidence="2 3">
    <name type="scientific">Claviceps aff. purpurea</name>
    <dbReference type="NCBI Taxonomy" id="1967640"/>
    <lineage>
        <taxon>Eukaryota</taxon>
        <taxon>Fungi</taxon>
        <taxon>Dikarya</taxon>
        <taxon>Ascomycota</taxon>
        <taxon>Pezizomycotina</taxon>
        <taxon>Sordariomycetes</taxon>
        <taxon>Hypocreomycetidae</taxon>
        <taxon>Hypocreales</taxon>
        <taxon>Clavicipitaceae</taxon>
        <taxon>Claviceps</taxon>
    </lineage>
</organism>
<evidence type="ECO:0000313" key="3">
    <source>
        <dbReference type="Proteomes" id="UP000707071"/>
    </source>
</evidence>
<accession>A0A9P7U3T3</accession>
<dbReference type="SUPFAM" id="SSF74784">
    <property type="entry name" value="Translin"/>
    <property type="match status" value="1"/>
</dbReference>
<feature type="coiled-coil region" evidence="1">
    <location>
        <begin position="27"/>
        <end position="83"/>
    </location>
</feature>
<evidence type="ECO:0000313" key="2">
    <source>
        <dbReference type="EMBL" id="KAG6301351.1"/>
    </source>
</evidence>
<sequence>MSTQSTLLDPSIFTFLESKIEEEALVRDNLTQIVQKLERSVASAQGLLSRVHSTPRAGYPELVKQVEKAVRRQVDDVKELNQVASAHPYY</sequence>
<gene>
    <name evidence="2" type="ORF">E4U09_005355</name>
</gene>
<dbReference type="GO" id="GO:0043565">
    <property type="term" value="F:sequence-specific DNA binding"/>
    <property type="evidence" value="ECO:0007669"/>
    <property type="project" value="InterPro"/>
</dbReference>
<keyword evidence="3" id="KW-1185">Reference proteome</keyword>
<dbReference type="AlphaFoldDB" id="A0A9P7U3T3"/>
<dbReference type="Gene3D" id="1.20.58.190">
    <property type="entry name" value="Translin, domain 1"/>
    <property type="match status" value="1"/>
</dbReference>
<keyword evidence="1" id="KW-0175">Coiled coil</keyword>
<dbReference type="EMBL" id="SRRH01000045">
    <property type="protein sequence ID" value="KAG6301351.1"/>
    <property type="molecule type" value="Genomic_DNA"/>
</dbReference>
<dbReference type="Proteomes" id="UP000707071">
    <property type="component" value="Unassembled WGS sequence"/>
</dbReference>
<evidence type="ECO:0000256" key="1">
    <source>
        <dbReference type="SAM" id="Coils"/>
    </source>
</evidence>
<feature type="non-terminal residue" evidence="2">
    <location>
        <position position="1"/>
    </location>
</feature>
<protein>
    <submittedName>
        <fullName evidence="2">Uncharacterized protein</fullName>
    </submittedName>
</protein>
<reference evidence="2 3" key="1">
    <citation type="journal article" date="2020" name="bioRxiv">
        <title>Whole genome comparisons of ergot fungi reveals the divergence and evolution of species within the genus Claviceps are the result of varying mechanisms driving genome evolution and host range expansion.</title>
        <authorList>
            <person name="Wyka S.A."/>
            <person name="Mondo S.J."/>
            <person name="Liu M."/>
            <person name="Dettman J."/>
            <person name="Nalam V."/>
            <person name="Broders K.D."/>
        </authorList>
    </citation>
    <scope>NUCLEOTIDE SEQUENCE [LARGE SCALE GENOMIC DNA]</scope>
    <source>
        <strain evidence="2 3">Clav52</strain>
    </source>
</reference>